<organism evidence="1">
    <name type="scientific">Rhizophora mucronata</name>
    <name type="common">Asiatic mangrove</name>
    <dbReference type="NCBI Taxonomy" id="61149"/>
    <lineage>
        <taxon>Eukaryota</taxon>
        <taxon>Viridiplantae</taxon>
        <taxon>Streptophyta</taxon>
        <taxon>Embryophyta</taxon>
        <taxon>Tracheophyta</taxon>
        <taxon>Spermatophyta</taxon>
        <taxon>Magnoliopsida</taxon>
        <taxon>eudicotyledons</taxon>
        <taxon>Gunneridae</taxon>
        <taxon>Pentapetalae</taxon>
        <taxon>rosids</taxon>
        <taxon>fabids</taxon>
        <taxon>Malpighiales</taxon>
        <taxon>Rhizophoraceae</taxon>
        <taxon>Rhizophora</taxon>
    </lineage>
</organism>
<evidence type="ECO:0000313" key="1">
    <source>
        <dbReference type="EMBL" id="MBX04100.1"/>
    </source>
</evidence>
<dbReference type="EMBL" id="GGEC01023616">
    <property type="protein sequence ID" value="MBX04100.1"/>
    <property type="molecule type" value="Transcribed_RNA"/>
</dbReference>
<sequence>MKTTTSDNMIYVGNPTVFEIMTCHAILSIFSVRIRVFAPKRADARAASQPACPPPTTITSYLSSFAPA</sequence>
<proteinExistence type="predicted"/>
<name>A0A2P2KEJ7_RHIMU</name>
<dbReference type="AlphaFoldDB" id="A0A2P2KEJ7"/>
<accession>A0A2P2KEJ7</accession>
<reference evidence="1" key="1">
    <citation type="submission" date="2018-02" db="EMBL/GenBank/DDBJ databases">
        <title>Rhizophora mucronata_Transcriptome.</title>
        <authorList>
            <person name="Meera S.P."/>
            <person name="Sreeshan A."/>
            <person name="Augustine A."/>
        </authorList>
    </citation>
    <scope>NUCLEOTIDE SEQUENCE</scope>
    <source>
        <tissue evidence="1">Leaf</tissue>
    </source>
</reference>
<protein>
    <submittedName>
        <fullName evidence="1">Uncharacterized protein</fullName>
    </submittedName>
</protein>